<dbReference type="GO" id="GO:0016829">
    <property type="term" value="F:lyase activity"/>
    <property type="evidence" value="ECO:0007669"/>
    <property type="project" value="UniProtKB-KW"/>
</dbReference>
<evidence type="ECO:0000313" key="1">
    <source>
        <dbReference type="EMBL" id="USQ80627.1"/>
    </source>
</evidence>
<dbReference type="PANTHER" id="PTHR40274">
    <property type="entry name" value="VIRGINIAMYCIN B LYASE"/>
    <property type="match status" value="1"/>
</dbReference>
<gene>
    <name evidence="1" type="ORF">NF556_02910</name>
</gene>
<proteinExistence type="predicted"/>
<organism evidence="1 2">
    <name type="scientific">Ornithinimicrobium faecis</name>
    <dbReference type="NCBI Taxonomy" id="2934158"/>
    <lineage>
        <taxon>Bacteria</taxon>
        <taxon>Bacillati</taxon>
        <taxon>Actinomycetota</taxon>
        <taxon>Actinomycetes</taxon>
        <taxon>Micrococcales</taxon>
        <taxon>Ornithinimicrobiaceae</taxon>
        <taxon>Ornithinimicrobium</taxon>
    </lineage>
</organism>
<dbReference type="InterPro" id="IPR015943">
    <property type="entry name" value="WD40/YVTN_repeat-like_dom_sf"/>
</dbReference>
<dbReference type="SUPFAM" id="SSF63829">
    <property type="entry name" value="Calcium-dependent phosphotriesterase"/>
    <property type="match status" value="2"/>
</dbReference>
<dbReference type="PANTHER" id="PTHR40274:SF3">
    <property type="entry name" value="VIRGINIAMYCIN B LYASE"/>
    <property type="match status" value="1"/>
</dbReference>
<dbReference type="Gene3D" id="2.130.10.10">
    <property type="entry name" value="YVTN repeat-like/Quinoprotein amine dehydrogenase"/>
    <property type="match status" value="1"/>
</dbReference>
<dbReference type="Proteomes" id="UP001056455">
    <property type="component" value="Chromosome"/>
</dbReference>
<dbReference type="InterPro" id="IPR051344">
    <property type="entry name" value="Vgb"/>
</dbReference>
<name>A0ABY4YVJ7_9MICO</name>
<protein>
    <submittedName>
        <fullName evidence="1">Virginiamycin B lyase</fullName>
    </submittedName>
</protein>
<sequence length="297" mass="30689">MSGQPLIREHQVSDAAAMPYAVAVTDDSAVWATLAQGDAVVRRAADGSLTTIPLGEGGRPLLLVATDQDTVWVTESVGNRLVHVGPEGVRAAVPVPTPEAHPFGIATTGTGELWFTEMASDLIGHVDAHGRVREFPTGAAGGMPSLIACADDAVWFTLNQAHAVGCLRADHEQVEILPLPTQGAGPVGITAAPDGAGWFVQIGAGLIGRVDAAGTLVEHALPDRQSKPHAIAADPAGGCWFTLWGSNQVGHIGDDGAITLAELPTPDSQPHGLAVAPDWTVWVALEPGRLAEVSAQR</sequence>
<accession>A0ABY4YVJ7</accession>
<evidence type="ECO:0000313" key="2">
    <source>
        <dbReference type="Proteomes" id="UP001056455"/>
    </source>
</evidence>
<keyword evidence="1" id="KW-0456">Lyase</keyword>
<dbReference type="Pfam" id="PF24684">
    <property type="entry name" value="Vgb_lyase"/>
    <property type="match status" value="1"/>
</dbReference>
<dbReference type="EMBL" id="CP099489">
    <property type="protein sequence ID" value="USQ80627.1"/>
    <property type="molecule type" value="Genomic_DNA"/>
</dbReference>
<dbReference type="RefSeq" id="WP_252594002.1">
    <property type="nucleotide sequence ID" value="NZ_CP099489.1"/>
</dbReference>
<keyword evidence="2" id="KW-1185">Reference proteome</keyword>
<reference evidence="1" key="1">
    <citation type="submission" date="2022-06" db="EMBL/GenBank/DDBJ databases">
        <title>Ornithinimicrobium HY1793.</title>
        <authorList>
            <person name="Huang Y."/>
        </authorList>
    </citation>
    <scope>NUCLEOTIDE SEQUENCE</scope>
    <source>
        <strain evidence="1">HY1793</strain>
    </source>
</reference>